<dbReference type="InterPro" id="IPR032675">
    <property type="entry name" value="LRR_dom_sf"/>
</dbReference>
<dbReference type="EMBL" id="FRBX01000001">
    <property type="protein sequence ID" value="SHL21673.1"/>
    <property type="molecule type" value="Genomic_DNA"/>
</dbReference>
<evidence type="ECO:0008006" key="5">
    <source>
        <dbReference type="Google" id="ProtNLM"/>
    </source>
</evidence>
<dbReference type="Gene3D" id="3.80.10.10">
    <property type="entry name" value="Ribonuclease Inhibitor"/>
    <property type="match status" value="1"/>
</dbReference>
<reference evidence="1 4" key="1">
    <citation type="submission" date="2016-11" db="EMBL/GenBank/DDBJ databases">
        <title>Whole genomes of Flavobacteriaceae.</title>
        <authorList>
            <person name="Stine C."/>
            <person name="Li C."/>
            <person name="Tadesse D."/>
        </authorList>
    </citation>
    <scope>NUCLEOTIDE SEQUENCE [LARGE SCALE GENOMIC DNA]</scope>
    <source>
        <strain evidence="1 4">ATCC 19366</strain>
    </source>
</reference>
<dbReference type="RefSeq" id="WP_073392780.1">
    <property type="nucleotide sequence ID" value="NZ_FRBX01000001.1"/>
</dbReference>
<reference evidence="2 3" key="2">
    <citation type="submission" date="2016-11" db="EMBL/GenBank/DDBJ databases">
        <authorList>
            <person name="Varghese N."/>
            <person name="Submissions S."/>
        </authorList>
    </citation>
    <scope>NUCLEOTIDE SEQUENCE [LARGE SCALE GENOMIC DNA]</scope>
    <source>
        <strain evidence="2 3">DSM 6368</strain>
    </source>
</reference>
<sequence length="309" mass="35915">MKIDYLEIDDLKNKLNSILEKRIILIEKGCRKEFLIALNEQIRNKEIKLVLVCDYNKTAENSLIRNLEVLEYLTNVNGVDVLSNSSKELEQINNVQNISDLKSFALFGFYNKNINIEVLNKFKNLKIFEIEGLSDGKKYKLLENFNLEKLAIEKLDLAKVEVNPNLKHLKISKELVNEKLLVEKYPNIVNVELVNCKKIIDFSFLTDLTHLQTIIINNTNIEVFPEVSSNVTKIQLLTNKKLKDIEMIFKLSNLSKIAITDSSVNFEDIIKLSKLNFINFYFRSKSRTENDAFEKIAIERDFCNNLANW</sequence>
<evidence type="ECO:0000313" key="2">
    <source>
        <dbReference type="EMBL" id="SHL21673.1"/>
    </source>
</evidence>
<evidence type="ECO:0000313" key="4">
    <source>
        <dbReference type="Proteomes" id="UP000198431"/>
    </source>
</evidence>
<proteinExistence type="predicted"/>
<accession>A0AB36NYX9</accession>
<evidence type="ECO:0000313" key="3">
    <source>
        <dbReference type="Proteomes" id="UP000184216"/>
    </source>
</evidence>
<name>A0AB36NYX9_9FLAO</name>
<protein>
    <recommendedName>
        <fullName evidence="5">Leucine-rich repeat domain-containing protein</fullName>
    </recommendedName>
</protein>
<evidence type="ECO:0000313" key="1">
    <source>
        <dbReference type="EMBL" id="OXB03270.1"/>
    </source>
</evidence>
<keyword evidence="3" id="KW-1185">Reference proteome</keyword>
<organism evidence="1 4">
    <name type="scientific">Flavobacterium pectinovorum</name>
    <dbReference type="NCBI Taxonomy" id="29533"/>
    <lineage>
        <taxon>Bacteria</taxon>
        <taxon>Pseudomonadati</taxon>
        <taxon>Bacteroidota</taxon>
        <taxon>Flavobacteriia</taxon>
        <taxon>Flavobacteriales</taxon>
        <taxon>Flavobacteriaceae</taxon>
        <taxon>Flavobacterium</taxon>
    </lineage>
</organism>
<dbReference type="SUPFAM" id="SSF52058">
    <property type="entry name" value="L domain-like"/>
    <property type="match status" value="1"/>
</dbReference>
<dbReference type="EMBL" id="MUHB01000014">
    <property type="protein sequence ID" value="OXB03270.1"/>
    <property type="molecule type" value="Genomic_DNA"/>
</dbReference>
<gene>
    <name evidence="1" type="ORF">B0A72_15120</name>
    <name evidence="2" type="ORF">SAMN05444387_0048</name>
</gene>
<dbReference type="Proteomes" id="UP000198431">
    <property type="component" value="Unassembled WGS sequence"/>
</dbReference>
<dbReference type="AlphaFoldDB" id="A0AB36NYX9"/>
<comment type="caution">
    <text evidence="1">The sequence shown here is derived from an EMBL/GenBank/DDBJ whole genome shotgun (WGS) entry which is preliminary data.</text>
</comment>
<dbReference type="Proteomes" id="UP000184216">
    <property type="component" value="Unassembled WGS sequence"/>
</dbReference>